<reference evidence="4" key="1">
    <citation type="submission" date="2022-08" db="EMBL/GenBank/DDBJ databases">
        <title>Genome sequencing of akame (Lates japonicus).</title>
        <authorList>
            <person name="Hashiguchi Y."/>
            <person name="Takahashi H."/>
        </authorList>
    </citation>
    <scope>NUCLEOTIDE SEQUENCE</scope>
    <source>
        <strain evidence="4">Kochi</strain>
    </source>
</reference>
<dbReference type="GO" id="GO:0006508">
    <property type="term" value="P:proteolysis"/>
    <property type="evidence" value="ECO:0007669"/>
    <property type="project" value="UniProtKB-KW"/>
</dbReference>
<comment type="caution">
    <text evidence="4">The sequence shown here is derived from an EMBL/GenBank/DDBJ whole genome shotgun (WGS) entry which is preliminary data.</text>
</comment>
<evidence type="ECO:0000256" key="2">
    <source>
        <dbReference type="SAM" id="Phobius"/>
    </source>
</evidence>
<organism evidence="4 5">
    <name type="scientific">Lates japonicus</name>
    <name type="common">Japanese lates</name>
    <dbReference type="NCBI Taxonomy" id="270547"/>
    <lineage>
        <taxon>Eukaryota</taxon>
        <taxon>Metazoa</taxon>
        <taxon>Chordata</taxon>
        <taxon>Craniata</taxon>
        <taxon>Vertebrata</taxon>
        <taxon>Euteleostomi</taxon>
        <taxon>Actinopterygii</taxon>
        <taxon>Neopterygii</taxon>
        <taxon>Teleostei</taxon>
        <taxon>Neoteleostei</taxon>
        <taxon>Acanthomorphata</taxon>
        <taxon>Carangaria</taxon>
        <taxon>Carangaria incertae sedis</taxon>
        <taxon>Centropomidae</taxon>
        <taxon>Lates</taxon>
    </lineage>
</organism>
<dbReference type="Proteomes" id="UP001279410">
    <property type="component" value="Unassembled WGS sequence"/>
</dbReference>
<dbReference type="InterPro" id="IPR057060">
    <property type="entry name" value="MBTPS1_3rd"/>
</dbReference>
<protein>
    <submittedName>
        <fullName evidence="4">Membrane-bound transcription factor site-1 protease</fullName>
    </submittedName>
</protein>
<dbReference type="EMBL" id="BRZM01000104">
    <property type="protein sequence ID" value="GLD67094.1"/>
    <property type="molecule type" value="Genomic_DNA"/>
</dbReference>
<dbReference type="AlphaFoldDB" id="A0AAD3RE60"/>
<feature type="region of interest" description="Disordered" evidence="1">
    <location>
        <begin position="316"/>
        <end position="344"/>
    </location>
</feature>
<feature type="compositionally biased region" description="Basic residues" evidence="1">
    <location>
        <begin position="316"/>
        <end position="326"/>
    </location>
</feature>
<feature type="transmembrane region" description="Helical" evidence="2">
    <location>
        <begin position="291"/>
        <end position="311"/>
    </location>
</feature>
<evidence type="ECO:0000256" key="1">
    <source>
        <dbReference type="SAM" id="MobiDB-lite"/>
    </source>
</evidence>
<feature type="domain" description="MBTPS1 third" evidence="3">
    <location>
        <begin position="79"/>
        <end position="154"/>
    </location>
</feature>
<accession>A0AAD3RE60</accession>
<keyword evidence="4" id="KW-0645">Protease</keyword>
<proteinExistence type="predicted"/>
<gene>
    <name evidence="4" type="ORF">AKAME5_001846000</name>
</gene>
<keyword evidence="5" id="KW-1185">Reference proteome</keyword>
<evidence type="ECO:0000313" key="5">
    <source>
        <dbReference type="Proteomes" id="UP001279410"/>
    </source>
</evidence>
<dbReference type="GO" id="GO:0008233">
    <property type="term" value="F:peptidase activity"/>
    <property type="evidence" value="ECO:0007669"/>
    <property type="project" value="UniProtKB-KW"/>
</dbReference>
<sequence length="344" mass="37985">MSPLSGTSVALSCGGRCCHSLASTVLNRELVNPASMKQALIASARRLPGVNMFEQGHGKLDLIRAYQILNSYRPQASLSPSYIDLTECPYMWPYCLSAHLDYGGMPTIVNVTILMAWEWGPHIHTNFFQGHVPAPEEYGYFVEVLSSHHLLLMPASTVYYAQAAALPASPQDGIVIAKNLKDQGTERPLPQRLEGNHLTAFCSEAHLSQPRPLPACPHLSWAKPQPVNETAPSNLWKHQKLLSVDLDKVALPNVRAYRPQVRPLSPGESGAWDIPGGIMPGHYNQEVGQTIPVFAFLGAMVVLSFFVVQLTKAKSKPKRRKPRIKRPTYLQQQQQQATGKTPTV</sequence>
<keyword evidence="2" id="KW-0472">Membrane</keyword>
<evidence type="ECO:0000259" key="3">
    <source>
        <dbReference type="Pfam" id="PF23094"/>
    </source>
</evidence>
<keyword evidence="4" id="KW-0378">Hydrolase</keyword>
<evidence type="ECO:0000313" key="4">
    <source>
        <dbReference type="EMBL" id="GLD67094.1"/>
    </source>
</evidence>
<dbReference type="Pfam" id="PF23094">
    <property type="entry name" value="MBTPS1_3rd"/>
    <property type="match status" value="1"/>
</dbReference>
<keyword evidence="2" id="KW-1133">Transmembrane helix</keyword>
<keyword evidence="2" id="KW-0812">Transmembrane</keyword>
<name>A0AAD3RE60_LATJO</name>